<evidence type="ECO:0000256" key="5">
    <source>
        <dbReference type="PIRSR" id="PIRSR606689-2"/>
    </source>
</evidence>
<feature type="binding site" evidence="4">
    <location>
        <position position="95"/>
    </location>
    <ligand>
        <name>GTP</name>
        <dbReference type="ChEBI" id="CHEBI:37565"/>
    </ligand>
</feature>
<evidence type="ECO:0000256" key="3">
    <source>
        <dbReference type="ARBA" id="ARBA00023134"/>
    </source>
</evidence>
<evidence type="ECO:0008006" key="9">
    <source>
        <dbReference type="Google" id="ProtNLM"/>
    </source>
</evidence>
<name>A0AAD5LKX6_PYTIN</name>
<dbReference type="AlphaFoldDB" id="A0AAD5LKX6"/>
<keyword evidence="3 4" id="KW-0342">GTP-binding</keyword>
<dbReference type="FunFam" id="3.40.50.300:FF:000412">
    <property type="entry name" value="ADP-ribosylation factor 1"/>
    <property type="match status" value="1"/>
</dbReference>
<dbReference type="SMART" id="SM00178">
    <property type="entry name" value="SAR"/>
    <property type="match status" value="1"/>
</dbReference>
<evidence type="ECO:0000256" key="2">
    <source>
        <dbReference type="ARBA" id="ARBA00022741"/>
    </source>
</evidence>
<keyword evidence="5" id="KW-0479">Metal-binding</keyword>
<dbReference type="GO" id="GO:0005525">
    <property type="term" value="F:GTP binding"/>
    <property type="evidence" value="ECO:0007669"/>
    <property type="project" value="UniProtKB-KW"/>
</dbReference>
<accession>A0AAD5LKX6</accession>
<organism evidence="7 8">
    <name type="scientific">Pythium insidiosum</name>
    <name type="common">Pythiosis disease agent</name>
    <dbReference type="NCBI Taxonomy" id="114742"/>
    <lineage>
        <taxon>Eukaryota</taxon>
        <taxon>Sar</taxon>
        <taxon>Stramenopiles</taxon>
        <taxon>Oomycota</taxon>
        <taxon>Peronosporomycetes</taxon>
        <taxon>Pythiales</taxon>
        <taxon>Pythiaceae</taxon>
        <taxon>Pythium</taxon>
    </lineage>
</organism>
<dbReference type="InterPro" id="IPR027417">
    <property type="entry name" value="P-loop_NTPase"/>
</dbReference>
<comment type="caution">
    <text evidence="7">The sequence shown here is derived from an EMBL/GenBank/DDBJ whole genome shotgun (WGS) entry which is preliminary data.</text>
</comment>
<dbReference type="SMART" id="SM00177">
    <property type="entry name" value="ARF"/>
    <property type="match status" value="1"/>
</dbReference>
<dbReference type="GO" id="GO:0003924">
    <property type="term" value="F:GTPase activity"/>
    <property type="evidence" value="ECO:0007669"/>
    <property type="project" value="InterPro"/>
</dbReference>
<keyword evidence="2 4" id="KW-0547">Nucleotide-binding</keyword>
<dbReference type="CDD" id="cd00878">
    <property type="entry name" value="Arf_Arl"/>
    <property type="match status" value="1"/>
</dbReference>
<feature type="binding site" evidence="5">
    <location>
        <position position="73"/>
    </location>
    <ligand>
        <name>Mg(2+)</name>
        <dbReference type="ChEBI" id="CHEBI:18420"/>
    </ligand>
</feature>
<dbReference type="EMBL" id="JAKCXM010000111">
    <property type="protein sequence ID" value="KAJ0402099.1"/>
    <property type="molecule type" value="Genomic_DNA"/>
</dbReference>
<dbReference type="SUPFAM" id="SSF52540">
    <property type="entry name" value="P-loop containing nucleoside triphosphate hydrolases"/>
    <property type="match status" value="1"/>
</dbReference>
<keyword evidence="8" id="KW-1185">Reference proteome</keyword>
<evidence type="ECO:0000313" key="7">
    <source>
        <dbReference type="EMBL" id="KAJ0402099.1"/>
    </source>
</evidence>
<protein>
    <recommendedName>
        <fullName evidence="9">ADP-ribosylation factor</fullName>
    </recommendedName>
</protein>
<dbReference type="PRINTS" id="PR00328">
    <property type="entry name" value="SAR1GTPBP"/>
</dbReference>
<dbReference type="InterPro" id="IPR024156">
    <property type="entry name" value="Small_GTPase_ARF"/>
</dbReference>
<evidence type="ECO:0000313" key="8">
    <source>
        <dbReference type="Proteomes" id="UP001209570"/>
    </source>
</evidence>
<evidence type="ECO:0000256" key="6">
    <source>
        <dbReference type="RuleBase" id="RU003925"/>
    </source>
</evidence>
<feature type="binding site" evidence="4">
    <location>
        <begin position="49"/>
        <end position="56"/>
    </location>
    <ligand>
        <name>GTP</name>
        <dbReference type="ChEBI" id="CHEBI:37565"/>
    </ligand>
</feature>
<dbReference type="PROSITE" id="PS51417">
    <property type="entry name" value="ARF"/>
    <property type="match status" value="1"/>
</dbReference>
<comment type="similarity">
    <text evidence="1 6">Belongs to the small GTPase superfamily. Arf family.</text>
</comment>
<feature type="binding site" evidence="5">
    <location>
        <position position="56"/>
    </location>
    <ligand>
        <name>Mg(2+)</name>
        <dbReference type="ChEBI" id="CHEBI:18420"/>
    </ligand>
</feature>
<sequence>MILLDPSAWQLGALLVGGTAELLRMSLEAFGDAWSRLTLGRACNVLVLGLDGAGKTTLLYRLQADKQVPTFPTIGFNTETFRVGKIEFTVWDIGGDARVRPMWRLYFSRADAIVFVVDSTDRDRLALARSELQRTMHCDELRDAKLLVCANKQDASNAMTVHDVRQQLALDEWSRHTAHVQGIAASTGYGVRDALEWLSHQLLSNER</sequence>
<dbReference type="InterPro" id="IPR005225">
    <property type="entry name" value="Small_GTP-bd"/>
</dbReference>
<dbReference type="GO" id="GO:0046872">
    <property type="term" value="F:metal ion binding"/>
    <property type="evidence" value="ECO:0007669"/>
    <property type="project" value="UniProtKB-KW"/>
</dbReference>
<dbReference type="GO" id="GO:0030010">
    <property type="term" value="P:establishment of cell polarity"/>
    <property type="evidence" value="ECO:0007669"/>
    <property type="project" value="UniProtKB-ARBA"/>
</dbReference>
<dbReference type="InterPro" id="IPR006689">
    <property type="entry name" value="Small_GTPase_ARF/SAR"/>
</dbReference>
<dbReference type="SMART" id="SM00175">
    <property type="entry name" value="RAB"/>
    <property type="match status" value="1"/>
</dbReference>
<feature type="binding site" evidence="4">
    <location>
        <begin position="151"/>
        <end position="154"/>
    </location>
    <ligand>
        <name>GTP</name>
        <dbReference type="ChEBI" id="CHEBI:37565"/>
    </ligand>
</feature>
<proteinExistence type="inferred from homology"/>
<dbReference type="Proteomes" id="UP001209570">
    <property type="component" value="Unassembled WGS sequence"/>
</dbReference>
<gene>
    <name evidence="7" type="ORF">P43SY_006796</name>
</gene>
<reference evidence="7" key="1">
    <citation type="submission" date="2021-12" db="EMBL/GenBank/DDBJ databases">
        <title>Prjna785345.</title>
        <authorList>
            <person name="Rujirawat T."/>
            <person name="Krajaejun T."/>
        </authorList>
    </citation>
    <scope>NUCLEOTIDE SEQUENCE</scope>
    <source>
        <strain evidence="7">Pi057C3</strain>
    </source>
</reference>
<dbReference type="Pfam" id="PF00025">
    <property type="entry name" value="Arf"/>
    <property type="match status" value="1"/>
</dbReference>
<dbReference type="PANTHER" id="PTHR11711">
    <property type="entry name" value="ADP RIBOSYLATION FACTOR-RELATED"/>
    <property type="match status" value="1"/>
</dbReference>
<keyword evidence="5" id="KW-0460">Magnesium</keyword>
<evidence type="ECO:0000256" key="4">
    <source>
        <dbReference type="PIRSR" id="PIRSR606689-1"/>
    </source>
</evidence>
<dbReference type="NCBIfam" id="TIGR00231">
    <property type="entry name" value="small_GTP"/>
    <property type="match status" value="1"/>
</dbReference>
<evidence type="ECO:0000256" key="1">
    <source>
        <dbReference type="ARBA" id="ARBA00010290"/>
    </source>
</evidence>
<dbReference type="Gene3D" id="3.40.50.300">
    <property type="entry name" value="P-loop containing nucleotide triphosphate hydrolases"/>
    <property type="match status" value="1"/>
</dbReference>